<sequence length="387" mass="40011">MHQSAALLRRILHLRLTQPRRWLGTRVRFAEGGGCSVEHGDGDDDCTAPPGPGQVAVKLLAAPCTPADLRAVATRPPPPPSPNHHASGSGLEFPRTIGGTEALWEITAVGGDVSSLRPGDLAVPVVAGNDPGNGARQAAGTWRTRATLTEASLVKVPIGGSGAAAAGVLEEKGGDGGGVGFEVAAHCSVSVATAIRILEDFVEKELGAGDRVVFTGASSAVAQILLQLAASRGLESVCLVNSEEEAALALKLGAWKATLLKEFKAMRMDNACIVADGEGGVLGFTAARALRFRGCFVSYADLSGGGVSLPVAGQIFSDTKCRGFSLRRWASSRPPSEKRELVERSLGVAASAGLRLEGARDFPLREAALAIDTLRQTGCPVLLRGSD</sequence>
<dbReference type="GO" id="GO:0005739">
    <property type="term" value="C:mitochondrion"/>
    <property type="evidence" value="ECO:0007669"/>
    <property type="project" value="UniProtKB-SubCell"/>
</dbReference>
<dbReference type="SUPFAM" id="SSF50129">
    <property type="entry name" value="GroES-like"/>
    <property type="match status" value="1"/>
</dbReference>
<evidence type="ECO:0000313" key="8">
    <source>
        <dbReference type="EMBL" id="CBN74680.1"/>
    </source>
</evidence>
<dbReference type="OrthoDB" id="7482721at2759"/>
<dbReference type="PANTHER" id="PTHR43981">
    <property type="entry name" value="ENOYL-[ACYL-CARRIER-PROTEIN] REDUCTASE, MITOCHONDRIAL"/>
    <property type="match status" value="1"/>
</dbReference>
<evidence type="ECO:0000256" key="4">
    <source>
        <dbReference type="ARBA" id="ARBA00022946"/>
    </source>
</evidence>
<keyword evidence="4" id="KW-0809">Transit peptide</keyword>
<evidence type="ECO:0000313" key="9">
    <source>
        <dbReference type="Proteomes" id="UP000002630"/>
    </source>
</evidence>
<dbReference type="Proteomes" id="UP000002630">
    <property type="component" value="Unassembled WGS sequence"/>
</dbReference>
<evidence type="ECO:0000256" key="5">
    <source>
        <dbReference type="ARBA" id="ARBA00023002"/>
    </source>
</evidence>
<evidence type="ECO:0000256" key="7">
    <source>
        <dbReference type="SAM" id="MobiDB-lite"/>
    </source>
</evidence>
<keyword evidence="9" id="KW-1185">Reference proteome</keyword>
<dbReference type="STRING" id="2880.D8LLP9"/>
<dbReference type="GO" id="GO:0006631">
    <property type="term" value="P:fatty acid metabolic process"/>
    <property type="evidence" value="ECO:0007669"/>
    <property type="project" value="TreeGrafter"/>
</dbReference>
<dbReference type="InterPro" id="IPR051034">
    <property type="entry name" value="Mito_Enoyl-ACP_Reductase"/>
</dbReference>
<name>D8LLP9_ECTSI</name>
<dbReference type="PANTHER" id="PTHR43981:SF2">
    <property type="entry name" value="ENOYL-[ACYL-CARRIER-PROTEIN] REDUCTASE, MITOCHONDRIAL"/>
    <property type="match status" value="1"/>
</dbReference>
<dbReference type="InterPro" id="IPR036291">
    <property type="entry name" value="NAD(P)-bd_dom_sf"/>
</dbReference>
<dbReference type="Gene3D" id="3.90.180.10">
    <property type="entry name" value="Medium-chain alcohol dehydrogenases, catalytic domain"/>
    <property type="match status" value="1"/>
</dbReference>
<gene>
    <name evidence="8" type="ORF">Esi_0037_0104</name>
</gene>
<keyword evidence="6" id="KW-0496">Mitochondrion</keyword>
<feature type="region of interest" description="Disordered" evidence="7">
    <location>
        <begin position="70"/>
        <end position="94"/>
    </location>
</feature>
<evidence type="ECO:0000256" key="6">
    <source>
        <dbReference type="ARBA" id="ARBA00023128"/>
    </source>
</evidence>
<evidence type="ECO:0000256" key="3">
    <source>
        <dbReference type="ARBA" id="ARBA00022857"/>
    </source>
</evidence>
<dbReference type="AlphaFoldDB" id="D8LLP9"/>
<accession>D8LLP9</accession>
<proteinExistence type="inferred from homology"/>
<protein>
    <submittedName>
        <fullName evidence="8">Zinc binding dehydrogenase</fullName>
    </submittedName>
</protein>
<dbReference type="Gene3D" id="3.40.50.720">
    <property type="entry name" value="NAD(P)-binding Rossmann-like Domain"/>
    <property type="match status" value="1"/>
</dbReference>
<dbReference type="InParanoid" id="D8LLP9"/>
<dbReference type="EMBL" id="FN649760">
    <property type="protein sequence ID" value="CBN74680.1"/>
    <property type="molecule type" value="Genomic_DNA"/>
</dbReference>
<keyword evidence="5" id="KW-0560">Oxidoreductase</keyword>
<organism evidence="8 9">
    <name type="scientific">Ectocarpus siliculosus</name>
    <name type="common">Brown alga</name>
    <name type="synonym">Conferva siliculosa</name>
    <dbReference type="NCBI Taxonomy" id="2880"/>
    <lineage>
        <taxon>Eukaryota</taxon>
        <taxon>Sar</taxon>
        <taxon>Stramenopiles</taxon>
        <taxon>Ochrophyta</taxon>
        <taxon>PX clade</taxon>
        <taxon>Phaeophyceae</taxon>
        <taxon>Ectocarpales</taxon>
        <taxon>Ectocarpaceae</taxon>
        <taxon>Ectocarpus</taxon>
    </lineage>
</organism>
<dbReference type="SUPFAM" id="SSF51735">
    <property type="entry name" value="NAD(P)-binding Rossmann-fold domains"/>
    <property type="match status" value="1"/>
</dbReference>
<evidence type="ECO:0000256" key="1">
    <source>
        <dbReference type="ARBA" id="ARBA00004173"/>
    </source>
</evidence>
<dbReference type="InterPro" id="IPR011032">
    <property type="entry name" value="GroES-like_sf"/>
</dbReference>
<evidence type="ECO:0000256" key="2">
    <source>
        <dbReference type="ARBA" id="ARBA00010371"/>
    </source>
</evidence>
<dbReference type="eggNOG" id="KOG0025">
    <property type="taxonomic scope" value="Eukaryota"/>
</dbReference>
<keyword evidence="3" id="KW-0521">NADP</keyword>
<comment type="subcellular location">
    <subcellularLocation>
        <location evidence="1">Mitochondrion</location>
    </subcellularLocation>
</comment>
<comment type="similarity">
    <text evidence="2">Belongs to the zinc-containing alcohol dehydrogenase family. Quinone oxidoreductase subfamily.</text>
</comment>
<reference evidence="8 9" key="1">
    <citation type="journal article" date="2010" name="Nature">
        <title>The Ectocarpus genome and the independent evolution of multicellularity in brown algae.</title>
        <authorList>
            <person name="Cock J.M."/>
            <person name="Sterck L."/>
            <person name="Rouze P."/>
            <person name="Scornet D."/>
            <person name="Allen A.E."/>
            <person name="Amoutzias G."/>
            <person name="Anthouard V."/>
            <person name="Artiguenave F."/>
            <person name="Aury J.M."/>
            <person name="Badger J.H."/>
            <person name="Beszteri B."/>
            <person name="Billiau K."/>
            <person name="Bonnet E."/>
            <person name="Bothwell J.H."/>
            <person name="Bowler C."/>
            <person name="Boyen C."/>
            <person name="Brownlee C."/>
            <person name="Carrano C.J."/>
            <person name="Charrier B."/>
            <person name="Cho G.Y."/>
            <person name="Coelho S.M."/>
            <person name="Collen J."/>
            <person name="Corre E."/>
            <person name="Da Silva C."/>
            <person name="Delage L."/>
            <person name="Delaroque N."/>
            <person name="Dittami S.M."/>
            <person name="Doulbeau S."/>
            <person name="Elias M."/>
            <person name="Farnham G."/>
            <person name="Gachon C.M."/>
            <person name="Gschloessl B."/>
            <person name="Heesch S."/>
            <person name="Jabbari K."/>
            <person name="Jubin C."/>
            <person name="Kawai H."/>
            <person name="Kimura K."/>
            <person name="Kloareg B."/>
            <person name="Kupper F.C."/>
            <person name="Lang D."/>
            <person name="Le Bail A."/>
            <person name="Leblanc C."/>
            <person name="Lerouge P."/>
            <person name="Lohr M."/>
            <person name="Lopez P.J."/>
            <person name="Martens C."/>
            <person name="Maumus F."/>
            <person name="Michel G."/>
            <person name="Miranda-Saavedra D."/>
            <person name="Morales J."/>
            <person name="Moreau H."/>
            <person name="Motomura T."/>
            <person name="Nagasato C."/>
            <person name="Napoli C.A."/>
            <person name="Nelson D.R."/>
            <person name="Nyvall-Collen P."/>
            <person name="Peters A.F."/>
            <person name="Pommier C."/>
            <person name="Potin P."/>
            <person name="Poulain J."/>
            <person name="Quesneville H."/>
            <person name="Read B."/>
            <person name="Rensing S.A."/>
            <person name="Ritter A."/>
            <person name="Rousvoal S."/>
            <person name="Samanta M."/>
            <person name="Samson G."/>
            <person name="Schroeder D.C."/>
            <person name="Segurens B."/>
            <person name="Strittmatter M."/>
            <person name="Tonon T."/>
            <person name="Tregear J.W."/>
            <person name="Valentin K."/>
            <person name="von Dassow P."/>
            <person name="Yamagishi T."/>
            <person name="Van de Peer Y."/>
            <person name="Wincker P."/>
        </authorList>
    </citation>
    <scope>NUCLEOTIDE SEQUENCE [LARGE SCALE GENOMIC DNA]</scope>
    <source>
        <strain evidence="9">Ec32 / CCAP1310/4</strain>
    </source>
</reference>
<dbReference type="GO" id="GO:0016491">
    <property type="term" value="F:oxidoreductase activity"/>
    <property type="evidence" value="ECO:0007669"/>
    <property type="project" value="UniProtKB-KW"/>
</dbReference>